<accession>A0A166JKM6</accession>
<dbReference type="OrthoDB" id="2021186at2759"/>
<sequence>MGIGSWGDHALCSCEPLTPPPPHDRMEVDADAGAGRGRPGEGLPPLCDVQSCGVQRKYRYRLIGNGPFEEFEVCSRLHSVCRISIAMTVPYIWMTSFMNNHLCE</sequence>
<organism evidence="2 3">
    <name type="scientific">Athelia psychrophila</name>
    <dbReference type="NCBI Taxonomy" id="1759441"/>
    <lineage>
        <taxon>Eukaryota</taxon>
        <taxon>Fungi</taxon>
        <taxon>Dikarya</taxon>
        <taxon>Basidiomycota</taxon>
        <taxon>Agaricomycotina</taxon>
        <taxon>Agaricomycetes</taxon>
        <taxon>Agaricomycetidae</taxon>
        <taxon>Atheliales</taxon>
        <taxon>Atheliaceae</taxon>
        <taxon>Athelia</taxon>
    </lineage>
</organism>
<keyword evidence="3" id="KW-1185">Reference proteome</keyword>
<dbReference type="EMBL" id="KV417551">
    <property type="protein sequence ID" value="KZP20963.1"/>
    <property type="molecule type" value="Genomic_DNA"/>
</dbReference>
<reference evidence="2 3" key="1">
    <citation type="journal article" date="2016" name="Mol. Biol. Evol.">
        <title>Comparative Genomics of Early-Diverging Mushroom-Forming Fungi Provides Insights into the Origins of Lignocellulose Decay Capabilities.</title>
        <authorList>
            <person name="Nagy L.G."/>
            <person name="Riley R."/>
            <person name="Tritt A."/>
            <person name="Adam C."/>
            <person name="Daum C."/>
            <person name="Floudas D."/>
            <person name="Sun H."/>
            <person name="Yadav J.S."/>
            <person name="Pangilinan J."/>
            <person name="Larsson K.H."/>
            <person name="Matsuura K."/>
            <person name="Barry K."/>
            <person name="Labutti K."/>
            <person name="Kuo R."/>
            <person name="Ohm R.A."/>
            <person name="Bhattacharya S.S."/>
            <person name="Shirouzu T."/>
            <person name="Yoshinaga Y."/>
            <person name="Martin F.M."/>
            <person name="Grigoriev I.V."/>
            <person name="Hibbett D.S."/>
        </authorList>
    </citation>
    <scope>NUCLEOTIDE SEQUENCE [LARGE SCALE GENOMIC DNA]</scope>
    <source>
        <strain evidence="2 3">CBS 109695</strain>
    </source>
</reference>
<evidence type="ECO:0000313" key="3">
    <source>
        <dbReference type="Proteomes" id="UP000076532"/>
    </source>
</evidence>
<evidence type="ECO:0000256" key="1">
    <source>
        <dbReference type="SAM" id="MobiDB-lite"/>
    </source>
</evidence>
<gene>
    <name evidence="2" type="ORF">FIBSPDRAFT_526646</name>
</gene>
<dbReference type="AlphaFoldDB" id="A0A166JKM6"/>
<feature type="region of interest" description="Disordered" evidence="1">
    <location>
        <begin position="16"/>
        <end position="42"/>
    </location>
</feature>
<evidence type="ECO:0000313" key="2">
    <source>
        <dbReference type="EMBL" id="KZP20963.1"/>
    </source>
</evidence>
<protein>
    <submittedName>
        <fullName evidence="2">Uncharacterized protein</fullName>
    </submittedName>
</protein>
<name>A0A166JKM6_9AGAM</name>
<dbReference type="Proteomes" id="UP000076532">
    <property type="component" value="Unassembled WGS sequence"/>
</dbReference>
<proteinExistence type="predicted"/>